<dbReference type="Pfam" id="PF00575">
    <property type="entry name" value="S1"/>
    <property type="match status" value="1"/>
</dbReference>
<dbReference type="InterPro" id="IPR001900">
    <property type="entry name" value="RNase_II/R"/>
</dbReference>
<evidence type="ECO:0000259" key="10">
    <source>
        <dbReference type="PROSITE" id="PS50126"/>
    </source>
</evidence>
<dbReference type="Pfam" id="PF00773">
    <property type="entry name" value="RNB"/>
    <property type="match status" value="1"/>
</dbReference>
<feature type="compositionally biased region" description="Basic and acidic residues" evidence="9">
    <location>
        <begin position="1"/>
        <end position="17"/>
    </location>
</feature>
<organism evidence="11 12">
    <name type="scientific">Zhongshania aliphaticivorans</name>
    <dbReference type="NCBI Taxonomy" id="1470434"/>
    <lineage>
        <taxon>Bacteria</taxon>
        <taxon>Pseudomonadati</taxon>
        <taxon>Pseudomonadota</taxon>
        <taxon>Gammaproteobacteria</taxon>
        <taxon>Cellvibrionales</taxon>
        <taxon>Spongiibacteraceae</taxon>
        <taxon>Zhongshania</taxon>
    </lineage>
</organism>
<dbReference type="GO" id="GO:0008859">
    <property type="term" value="F:exoribonuclease II activity"/>
    <property type="evidence" value="ECO:0007669"/>
    <property type="project" value="UniProtKB-UniRule"/>
</dbReference>
<dbReference type="Gene3D" id="2.40.50.140">
    <property type="entry name" value="Nucleic acid-binding proteins"/>
    <property type="match status" value="2"/>
</dbReference>
<dbReference type="Pfam" id="PF17876">
    <property type="entry name" value="CSD2"/>
    <property type="match status" value="1"/>
</dbReference>
<keyword evidence="3 8" id="KW-0963">Cytoplasm</keyword>
<dbReference type="KEGG" id="zal:AZF00_04180"/>
<dbReference type="InterPro" id="IPR013223">
    <property type="entry name" value="RNase_B_OB_dom"/>
</dbReference>
<dbReference type="InterPro" id="IPR050180">
    <property type="entry name" value="RNR_Ribonuclease"/>
</dbReference>
<dbReference type="CDD" id="cd04471">
    <property type="entry name" value="S1_RNase_R"/>
    <property type="match status" value="1"/>
</dbReference>
<evidence type="ECO:0000256" key="9">
    <source>
        <dbReference type="SAM" id="MobiDB-lite"/>
    </source>
</evidence>
<dbReference type="PROSITE" id="PS50126">
    <property type="entry name" value="S1"/>
    <property type="match status" value="1"/>
</dbReference>
<dbReference type="NCBIfam" id="TIGR02063">
    <property type="entry name" value="RNase_R"/>
    <property type="match status" value="1"/>
</dbReference>
<dbReference type="InterPro" id="IPR012340">
    <property type="entry name" value="NA-bd_OB-fold"/>
</dbReference>
<gene>
    <name evidence="8" type="primary">rnr</name>
    <name evidence="11" type="ORF">AZF00_04180</name>
</gene>
<sequence length="911" mass="101009">MAKRRNIPDPHAEREASNYENPVPSREYILEQLKESEKGISQAQLRRQLEIEGEEQEEGLRRRIKAMLRDGQIIEGRRGQLRAISGGDSMVGKVIGHRDGFGFVSIDGESEDVYLANRQMQQVFDGDTVKVEVTGVDQRGRREGVIVEVVEHNTQQLVGKLMMHRGLPQVVPENTRIQNWLALEDNDVATAKEGDYVMVELTQQPGQRQQARGRITEVLGDRRTVGVATELAIRSHDIPFEWPEAVEEEARRFGSEPAEADKAHRVDLRQLPLVTIDGEDARDFDDAVYCEPKKTGGYRLWVAIADVSHYVQVGSALDQEAHKRATSVYFPDRVVPMLPEALSNGLCSLKPDVDRLTMVCEMTISASGKLSGYVFYEGLIRSHARLTYNEVGALLELEGVDPKHNTGRNAHLLPQLRYLHDLYKVLRKARSERGAIDFETVETRIVFDDEKRIEAIVPIRRHDAHKLIEECMLCANVATARALDRSGLEALYRVHSGPSEQKLTNLREFLGEIGLSLQGGEEPSPKDYQMLLSNLGERPDAAVIQTMMLRSLSQAVYHPENEGHFGLHYAGYTHFTSPIRRYPDLLVHRALRYLVRSGGGEAPACFHKVGDAPNIDRKKIYPYDLEALIAQGGNSSVAERRADEASRDVMAFLKCEFLQDHVGSEHEGIITAVTGFGMFVELQDLYIEGLVHITALPQDFYQFDQAHQRLIGERTRRVFQLGDALKVQVLAVNLDQRKIDLGVLAGDDIGKKAAFDTAKPASDGPKRQRRKPGQSRGRNTEPKAAADSPRRRKPDASAPAAKSAPRKKRQVVAPVVADVPVAVPKKTSVREALAKGLKGLMPTKAKASAKPKAAFKSVGAKAAEAKAAAEAKPKAQPRRSRSGAKSAAPSDTPKKSGGKPKSGAPRTRRSR</sequence>
<dbReference type="InterPro" id="IPR004476">
    <property type="entry name" value="RNase_II/RNase_R"/>
</dbReference>
<proteinExistence type="inferred from homology"/>
<dbReference type="GO" id="GO:0003723">
    <property type="term" value="F:RNA binding"/>
    <property type="evidence" value="ECO:0007669"/>
    <property type="project" value="UniProtKB-UniRule"/>
</dbReference>
<reference evidence="11 12" key="1">
    <citation type="submission" date="2015-12" db="EMBL/GenBank/DDBJ databases">
        <authorList>
            <person name="Shamseldin A."/>
            <person name="Moawad H."/>
            <person name="Abd El-Rahim W.M."/>
            <person name="Sadowsky M.J."/>
        </authorList>
    </citation>
    <scope>NUCLEOTIDE SEQUENCE [LARGE SCALE GENOMIC DNA]</scope>
    <source>
        <strain evidence="11 12">SM2</strain>
    </source>
</reference>
<name>A0A127M2U2_9GAMM</name>
<evidence type="ECO:0000256" key="3">
    <source>
        <dbReference type="ARBA" id="ARBA00022490"/>
    </source>
</evidence>
<dbReference type="PANTHER" id="PTHR23355:SF9">
    <property type="entry name" value="DIS3-LIKE EXONUCLEASE 2"/>
    <property type="match status" value="1"/>
</dbReference>
<dbReference type="STRING" id="1470434.AZF00_04180"/>
<evidence type="ECO:0000256" key="1">
    <source>
        <dbReference type="ARBA" id="ARBA00001849"/>
    </source>
</evidence>
<dbReference type="Proteomes" id="UP000074119">
    <property type="component" value="Chromosome"/>
</dbReference>
<dbReference type="AlphaFoldDB" id="A0A127M2U2"/>
<evidence type="ECO:0000256" key="8">
    <source>
        <dbReference type="HAMAP-Rule" id="MF_01895"/>
    </source>
</evidence>
<evidence type="ECO:0000256" key="7">
    <source>
        <dbReference type="ARBA" id="ARBA00022884"/>
    </source>
</evidence>
<evidence type="ECO:0000313" key="11">
    <source>
        <dbReference type="EMBL" id="AMO67542.1"/>
    </source>
</evidence>
<dbReference type="SMART" id="SM00955">
    <property type="entry name" value="RNB"/>
    <property type="match status" value="1"/>
</dbReference>
<comment type="function">
    <text evidence="8">3'-5' exoribonuclease that releases 5'-nucleoside monophosphates and is involved in maturation of structured RNAs.</text>
</comment>
<dbReference type="PANTHER" id="PTHR23355">
    <property type="entry name" value="RIBONUCLEASE"/>
    <property type="match status" value="1"/>
</dbReference>
<evidence type="ECO:0000256" key="5">
    <source>
        <dbReference type="ARBA" id="ARBA00022801"/>
    </source>
</evidence>
<dbReference type="Pfam" id="PF08206">
    <property type="entry name" value="OB_RNB"/>
    <property type="match status" value="1"/>
</dbReference>
<evidence type="ECO:0000256" key="2">
    <source>
        <dbReference type="ARBA" id="ARBA00004496"/>
    </source>
</evidence>
<dbReference type="GO" id="GO:0005829">
    <property type="term" value="C:cytosol"/>
    <property type="evidence" value="ECO:0007669"/>
    <property type="project" value="TreeGrafter"/>
</dbReference>
<dbReference type="InterPro" id="IPR011805">
    <property type="entry name" value="RNase_R"/>
</dbReference>
<protein>
    <recommendedName>
        <fullName evidence="8">Ribonuclease R</fullName>
        <shortName evidence="8">RNase R</shortName>
        <ecNumber evidence="8">3.1.13.1</ecNumber>
    </recommendedName>
</protein>
<dbReference type="RefSeq" id="WP_008246163.1">
    <property type="nucleotide sequence ID" value="NZ_CP014544.1"/>
</dbReference>
<dbReference type="SMART" id="SM00316">
    <property type="entry name" value="S1"/>
    <property type="match status" value="2"/>
</dbReference>
<feature type="compositionally biased region" description="Low complexity" evidence="9">
    <location>
        <begin position="844"/>
        <end position="862"/>
    </location>
</feature>
<dbReference type="InterPro" id="IPR022966">
    <property type="entry name" value="RNase_II/R_CS"/>
</dbReference>
<comment type="catalytic activity">
    <reaction evidence="1 8">
        <text>Exonucleolytic cleavage in the 3'- to 5'-direction to yield nucleoside 5'-phosphates.</text>
        <dbReference type="EC" id="3.1.13.1"/>
    </reaction>
</comment>
<comment type="subcellular location">
    <subcellularLocation>
        <location evidence="2 8">Cytoplasm</location>
    </subcellularLocation>
</comment>
<dbReference type="HAMAP" id="MF_01895">
    <property type="entry name" value="RNase_R"/>
    <property type="match status" value="1"/>
</dbReference>
<evidence type="ECO:0000313" key="12">
    <source>
        <dbReference type="Proteomes" id="UP000074119"/>
    </source>
</evidence>
<dbReference type="GO" id="GO:0006402">
    <property type="term" value="P:mRNA catabolic process"/>
    <property type="evidence" value="ECO:0007669"/>
    <property type="project" value="TreeGrafter"/>
</dbReference>
<comment type="similarity">
    <text evidence="8">Belongs to the RNR ribonuclease family. RNase R subfamily.</text>
</comment>
<keyword evidence="4 8" id="KW-0540">Nuclease</keyword>
<dbReference type="NCBIfam" id="TIGR00358">
    <property type="entry name" value="3_prime_RNase"/>
    <property type="match status" value="1"/>
</dbReference>
<dbReference type="PROSITE" id="PS01175">
    <property type="entry name" value="RIBONUCLEASE_II"/>
    <property type="match status" value="1"/>
</dbReference>
<dbReference type="SUPFAM" id="SSF50249">
    <property type="entry name" value="Nucleic acid-binding proteins"/>
    <property type="match status" value="4"/>
</dbReference>
<dbReference type="EMBL" id="CP014544">
    <property type="protein sequence ID" value="AMO67542.1"/>
    <property type="molecule type" value="Genomic_DNA"/>
</dbReference>
<evidence type="ECO:0000256" key="6">
    <source>
        <dbReference type="ARBA" id="ARBA00022839"/>
    </source>
</evidence>
<dbReference type="EC" id="3.1.13.1" evidence="8"/>
<feature type="compositionally biased region" description="Basic and acidic residues" evidence="9">
    <location>
        <begin position="863"/>
        <end position="873"/>
    </location>
</feature>
<evidence type="ECO:0000256" key="4">
    <source>
        <dbReference type="ARBA" id="ARBA00022722"/>
    </source>
</evidence>
<dbReference type="SMART" id="SM00357">
    <property type="entry name" value="CSP"/>
    <property type="match status" value="1"/>
</dbReference>
<feature type="region of interest" description="Disordered" evidence="9">
    <location>
        <begin position="755"/>
        <end position="811"/>
    </location>
</feature>
<feature type="domain" description="S1 motif" evidence="10">
    <location>
        <begin position="663"/>
        <end position="744"/>
    </location>
</feature>
<keyword evidence="7 8" id="KW-0694">RNA-binding</keyword>
<keyword evidence="5 8" id="KW-0378">Hydrolase</keyword>
<feature type="region of interest" description="Disordered" evidence="9">
    <location>
        <begin position="1"/>
        <end position="24"/>
    </location>
</feature>
<dbReference type="InterPro" id="IPR011129">
    <property type="entry name" value="CSD"/>
</dbReference>
<feature type="region of interest" description="Disordered" evidence="9">
    <location>
        <begin position="843"/>
        <end position="911"/>
    </location>
</feature>
<keyword evidence="6 8" id="KW-0269">Exonuclease</keyword>
<accession>A0A127M2U2</accession>
<dbReference type="InterPro" id="IPR040476">
    <property type="entry name" value="CSD2"/>
</dbReference>
<dbReference type="InterPro" id="IPR003029">
    <property type="entry name" value="S1_domain"/>
</dbReference>